<organism evidence="5 6">
    <name type="scientific">Paenibacillus monticola</name>
    <dbReference type="NCBI Taxonomy" id="2666075"/>
    <lineage>
        <taxon>Bacteria</taxon>
        <taxon>Bacillati</taxon>
        <taxon>Bacillota</taxon>
        <taxon>Bacilli</taxon>
        <taxon>Bacillales</taxon>
        <taxon>Paenibacillaceae</taxon>
        <taxon>Paenibacillus</taxon>
    </lineage>
</organism>
<dbReference type="Gene3D" id="1.10.3290.10">
    <property type="entry name" value="Fido-like domain"/>
    <property type="match status" value="1"/>
</dbReference>
<dbReference type="SUPFAM" id="SSF140931">
    <property type="entry name" value="Fic-like"/>
    <property type="match status" value="1"/>
</dbReference>
<dbReference type="PROSITE" id="PS51459">
    <property type="entry name" value="FIDO"/>
    <property type="match status" value="1"/>
</dbReference>
<keyword evidence="6" id="KW-1185">Reference proteome</keyword>
<evidence type="ECO:0000256" key="1">
    <source>
        <dbReference type="PIRSR" id="PIRSR640198-1"/>
    </source>
</evidence>
<dbReference type="PANTHER" id="PTHR13504:SF38">
    <property type="entry name" value="FIDO DOMAIN-CONTAINING PROTEIN"/>
    <property type="match status" value="1"/>
</dbReference>
<dbReference type="GO" id="GO:0005524">
    <property type="term" value="F:ATP binding"/>
    <property type="evidence" value="ECO:0007669"/>
    <property type="project" value="UniProtKB-KW"/>
</dbReference>
<protein>
    <submittedName>
        <fullName evidence="5">Cell filamentation protein Fic</fullName>
    </submittedName>
</protein>
<dbReference type="PANTHER" id="PTHR13504">
    <property type="entry name" value="FIDO DOMAIN-CONTAINING PROTEIN DDB_G0283145"/>
    <property type="match status" value="1"/>
</dbReference>
<evidence type="ECO:0000259" key="4">
    <source>
        <dbReference type="PROSITE" id="PS51459"/>
    </source>
</evidence>
<dbReference type="InterPro" id="IPR036597">
    <property type="entry name" value="Fido-like_dom_sf"/>
</dbReference>
<reference evidence="5 6" key="1">
    <citation type="submission" date="2019-11" db="EMBL/GenBank/DDBJ databases">
        <title>Paenibacillus monticola sp. nov., a novel PGPR strain isolated from mountain sample in China.</title>
        <authorList>
            <person name="Zhao Q."/>
            <person name="Li H.-P."/>
            <person name="Zhang J.-L."/>
        </authorList>
    </citation>
    <scope>NUCLEOTIDE SEQUENCE [LARGE SCALE GENOMIC DNA]</scope>
    <source>
        <strain evidence="5 6">LC-T2</strain>
    </source>
</reference>
<evidence type="ECO:0000256" key="3">
    <source>
        <dbReference type="PIRSR" id="PIRSR640198-3"/>
    </source>
</evidence>
<name>A0A7X2HA49_9BACL</name>
<feature type="binding site" evidence="2">
    <location>
        <begin position="191"/>
        <end position="192"/>
    </location>
    <ligand>
        <name>ATP</name>
        <dbReference type="ChEBI" id="CHEBI:30616"/>
    </ligand>
</feature>
<feature type="active site" evidence="1">
    <location>
        <position position="155"/>
    </location>
</feature>
<gene>
    <name evidence="5" type="ORF">GJB61_25615</name>
</gene>
<evidence type="ECO:0000256" key="2">
    <source>
        <dbReference type="PIRSR" id="PIRSR640198-2"/>
    </source>
</evidence>
<feature type="domain" description="Fido" evidence="4">
    <location>
        <begin position="75"/>
        <end position="225"/>
    </location>
</feature>
<dbReference type="EMBL" id="WJXB01000013">
    <property type="protein sequence ID" value="MRN56357.1"/>
    <property type="molecule type" value="Genomic_DNA"/>
</dbReference>
<comment type="caution">
    <text evidence="5">The sequence shown here is derived from an EMBL/GenBank/DDBJ whole genome shotgun (WGS) entry which is preliminary data.</text>
</comment>
<keyword evidence="2" id="KW-0547">Nucleotide-binding</keyword>
<dbReference type="InterPro" id="IPR040198">
    <property type="entry name" value="Fido_containing"/>
</dbReference>
<feature type="binding site" evidence="2">
    <location>
        <begin position="159"/>
        <end position="166"/>
    </location>
    <ligand>
        <name>ATP</name>
        <dbReference type="ChEBI" id="CHEBI:30616"/>
    </ligand>
</feature>
<accession>A0A7X2HA49</accession>
<sequence length="228" mass="26705">MGLKGGLYHQTQIKLAFNSNRIEGSRLSEDQTRYIFETNTINMEPEEAASVDDIIETVNHFSCFDYMLTHAKENLSEEMIKEFHRILKRNTSDERKEWFRVGDYKTRPNVVGDMKTTAPGKVASTMEKLLVAYHQKSNISIEDIIDFHHEFESIHPFQDGNGRVGRIILFKECLKNDIFPFIIDHEHKLFYYRGLKEYRSGKGCLLDTCLSAQDRYEAQVEYFFPDLK</sequence>
<keyword evidence="2" id="KW-0067">ATP-binding</keyword>
<dbReference type="AlphaFoldDB" id="A0A7X2HA49"/>
<dbReference type="InterPro" id="IPR003812">
    <property type="entry name" value="Fido"/>
</dbReference>
<feature type="site" description="Important for autoinhibition of adenylyltransferase activity" evidence="3">
    <location>
        <position position="23"/>
    </location>
</feature>
<dbReference type="Proteomes" id="UP000463051">
    <property type="component" value="Unassembled WGS sequence"/>
</dbReference>
<evidence type="ECO:0000313" key="5">
    <source>
        <dbReference type="EMBL" id="MRN56357.1"/>
    </source>
</evidence>
<dbReference type="Pfam" id="PF02661">
    <property type="entry name" value="Fic"/>
    <property type="match status" value="1"/>
</dbReference>
<evidence type="ECO:0000313" key="6">
    <source>
        <dbReference type="Proteomes" id="UP000463051"/>
    </source>
</evidence>
<proteinExistence type="predicted"/>